<dbReference type="InterPro" id="IPR027417">
    <property type="entry name" value="P-loop_NTPase"/>
</dbReference>
<sequence>MGIFGSKPVSEPVSQPVNKPDTHQWNRNTRLSWDEGGAADLLEEIKDMIRPFKQRKHALNILVFGPTGCGKSSLCNGLRTCYKRQTTVSTFFQVGTSPKETFTKKFQFDTWEDCVTLFDMAGVFESTRIKSEDIENIVLGKVPFTGAINDFLEPKSLASAENRKHISCVVLVLRPGMGLPVNLNRLCTVVRSSAGEGEIACHLVLTHLDEVDDCFKNPRNLNRVFDEMPKYRMLSS</sequence>
<accession>B6VEY9</accession>
<feature type="region of interest" description="Disordered" evidence="1">
    <location>
        <begin position="1"/>
        <end position="27"/>
    </location>
</feature>
<dbReference type="EMBL" id="FJ380205">
    <property type="protein sequence ID" value="ACJ12608.1"/>
    <property type="molecule type" value="mRNA"/>
</dbReference>
<organism evidence="2">
    <name type="scientific">Haliotis discus discus</name>
    <name type="common">disc abalone</name>
    <dbReference type="NCBI Taxonomy" id="91233"/>
    <lineage>
        <taxon>Eukaryota</taxon>
        <taxon>Metazoa</taxon>
        <taxon>Spiralia</taxon>
        <taxon>Lophotrochozoa</taxon>
        <taxon>Mollusca</taxon>
        <taxon>Gastropoda</taxon>
        <taxon>Vetigastropoda</taxon>
        <taxon>Lepetellida</taxon>
        <taxon>Haliotoidea</taxon>
        <taxon>Haliotidae</taxon>
        <taxon>Haliotis</taxon>
    </lineage>
</organism>
<feature type="compositionally biased region" description="Polar residues" evidence="1">
    <location>
        <begin position="12"/>
        <end position="27"/>
    </location>
</feature>
<proteinExistence type="evidence at transcript level"/>
<evidence type="ECO:0000256" key="1">
    <source>
        <dbReference type="SAM" id="MobiDB-lite"/>
    </source>
</evidence>
<evidence type="ECO:0000313" key="2">
    <source>
        <dbReference type="EMBL" id="ACJ12608.1"/>
    </source>
</evidence>
<protein>
    <submittedName>
        <fullName evidence="2">Interferon-induced 44-like protein</fullName>
    </submittedName>
</protein>
<reference evidence="2" key="1">
    <citation type="journal article" date="2011" name="Fish Shellfish Immunol.">
        <title>Microarray analysis of gene expression in disk abalone Haliotis discus discus after bacterial challenge.</title>
        <authorList>
            <person name="De Zoysa M."/>
            <person name="Nikapitiya C."/>
            <person name="Oh C."/>
            <person name="Lee Y."/>
            <person name="Whang I."/>
            <person name="Lee J.S."/>
            <person name="Choi C.Y."/>
            <person name="Lee J."/>
        </authorList>
    </citation>
    <scope>NUCLEOTIDE SEQUENCE</scope>
</reference>
<dbReference type="AlphaFoldDB" id="B6VEY9"/>
<name>B6VEY9_HALDI</name>
<dbReference type="Gene3D" id="3.40.50.300">
    <property type="entry name" value="P-loop containing nucleotide triphosphate hydrolases"/>
    <property type="match status" value="1"/>
</dbReference>
<dbReference type="SUPFAM" id="SSF52540">
    <property type="entry name" value="P-loop containing nucleoside triphosphate hydrolases"/>
    <property type="match status" value="1"/>
</dbReference>